<reference evidence="1" key="1">
    <citation type="submission" date="2021-01" db="EMBL/GenBank/DDBJ databases">
        <title>Phytophthora aleatoria, a newly-described species from Pinus radiata is distinct from Phytophthora cactorum isolates based on comparative genomics.</title>
        <authorList>
            <person name="Mcdougal R."/>
            <person name="Panda P."/>
            <person name="Williams N."/>
            <person name="Studholme D.J."/>
        </authorList>
    </citation>
    <scope>NUCLEOTIDE SEQUENCE</scope>
    <source>
        <strain evidence="1">NZFS 3830</strain>
    </source>
</reference>
<dbReference type="GO" id="GO:0000215">
    <property type="term" value="F:tRNA 2'-phosphotransferase activity"/>
    <property type="evidence" value="ECO:0007669"/>
    <property type="project" value="TreeGrafter"/>
</dbReference>
<dbReference type="OrthoDB" id="419694at2759"/>
<evidence type="ECO:0000313" key="1">
    <source>
        <dbReference type="EMBL" id="KAG6952289.1"/>
    </source>
</evidence>
<dbReference type="PANTHER" id="PTHR12684">
    <property type="entry name" value="PUTATIVE PHOSPHOTRANSFERASE"/>
    <property type="match status" value="1"/>
</dbReference>
<dbReference type="PANTHER" id="PTHR12684:SF2">
    <property type="entry name" value="TRNA 2'-PHOSPHOTRANSFERASE 1"/>
    <property type="match status" value="1"/>
</dbReference>
<dbReference type="EMBL" id="JAENGZ010000932">
    <property type="protein sequence ID" value="KAG6952289.1"/>
    <property type="molecule type" value="Genomic_DNA"/>
</dbReference>
<gene>
    <name evidence="1" type="ORF">JG687_00013132</name>
</gene>
<dbReference type="InterPro" id="IPR002745">
    <property type="entry name" value="Ptrans_KptA/Tpt1"/>
</dbReference>
<dbReference type="GO" id="GO:0006388">
    <property type="term" value="P:tRNA splicing, via endonucleolytic cleavage and ligation"/>
    <property type="evidence" value="ECO:0007669"/>
    <property type="project" value="TreeGrafter"/>
</dbReference>
<sequence length="241" mass="27354">MDSDDTSSAPSWENIPFNDLTVCETIGGGGVALVHRGIYRNNSVALKTLFDPRVDVALKQEFMDELLVMRSIESWKLLSFTEQQVEEVVRTNAKKRFSMTTDESGTVKFIRANQGHTLQLVQDEELLTPLEDPNAIDKCVHGTYLKFWESICTSGLSKMQRNHIHFAQREVMDDQVVSGMRSNCNLLLYIDFPMAVQDGIKFYKSSNNVVLSPGMGDTGVIDRRYFLRAVKRDGTVVYERE</sequence>
<evidence type="ECO:0008006" key="3">
    <source>
        <dbReference type="Google" id="ProtNLM"/>
    </source>
</evidence>
<protein>
    <recommendedName>
        <fullName evidence="3">2'-phosphotransferase</fullName>
    </recommendedName>
</protein>
<dbReference type="VEuPathDB" id="FungiDB:PC110_g4856"/>
<proteinExistence type="predicted"/>
<accession>A0A8T1U038</accession>
<comment type="caution">
    <text evidence="1">The sequence shown here is derived from an EMBL/GenBank/DDBJ whole genome shotgun (WGS) entry which is preliminary data.</text>
</comment>
<evidence type="ECO:0000313" key="2">
    <source>
        <dbReference type="Proteomes" id="UP000688947"/>
    </source>
</evidence>
<dbReference type="Pfam" id="PF01885">
    <property type="entry name" value="PTS_2-RNA"/>
    <property type="match status" value="1"/>
</dbReference>
<dbReference type="Proteomes" id="UP000688947">
    <property type="component" value="Unassembled WGS sequence"/>
</dbReference>
<dbReference type="VEuPathDB" id="FungiDB:PC110_g4854"/>
<dbReference type="AlphaFoldDB" id="A0A8T1U038"/>
<organism evidence="1 2">
    <name type="scientific">Phytophthora cactorum</name>
    <dbReference type="NCBI Taxonomy" id="29920"/>
    <lineage>
        <taxon>Eukaryota</taxon>
        <taxon>Sar</taxon>
        <taxon>Stramenopiles</taxon>
        <taxon>Oomycota</taxon>
        <taxon>Peronosporomycetes</taxon>
        <taxon>Peronosporales</taxon>
        <taxon>Peronosporaceae</taxon>
        <taxon>Phytophthora</taxon>
    </lineage>
</organism>
<name>A0A8T1U038_9STRA</name>